<keyword evidence="1 5" id="KW-0489">Methyltransferase</keyword>
<keyword evidence="3 5" id="KW-0949">S-adenosyl-L-methionine</keyword>
<dbReference type="PANTHER" id="PTHR11006">
    <property type="entry name" value="PROTEIN ARGININE N-METHYLTRANSFERASE"/>
    <property type="match status" value="1"/>
</dbReference>
<evidence type="ECO:0000256" key="6">
    <source>
        <dbReference type="SAM" id="MobiDB-lite"/>
    </source>
</evidence>
<dbReference type="GO" id="GO:0016274">
    <property type="term" value="F:protein-arginine N-methyltransferase activity"/>
    <property type="evidence" value="ECO:0000318"/>
    <property type="project" value="GO_Central"/>
</dbReference>
<dbReference type="InterPro" id="IPR025799">
    <property type="entry name" value="Arg_MeTrfase"/>
</dbReference>
<dbReference type="GO" id="GO:0032259">
    <property type="term" value="P:methylation"/>
    <property type="evidence" value="ECO:0007669"/>
    <property type="project" value="UniProtKB-KW"/>
</dbReference>
<evidence type="ECO:0000256" key="4">
    <source>
        <dbReference type="ARBA" id="ARBA00057190"/>
    </source>
</evidence>
<name>A0A0K9Q1D2_ZOSMR</name>
<dbReference type="Gene3D" id="2.70.160.11">
    <property type="entry name" value="Hnrnp arginine n-methyltransferase1"/>
    <property type="match status" value="1"/>
</dbReference>
<dbReference type="OrthoDB" id="7848332at2759"/>
<comment type="caution">
    <text evidence="8">The sequence shown here is derived from an EMBL/GenBank/DDBJ whole genome shotgun (WGS) entry which is preliminary data.</text>
</comment>
<dbReference type="Pfam" id="PF06325">
    <property type="entry name" value="PrmA"/>
    <property type="match status" value="1"/>
</dbReference>
<evidence type="ECO:0000313" key="8">
    <source>
        <dbReference type="EMBL" id="KMZ75088.1"/>
    </source>
</evidence>
<comment type="function">
    <text evidence="4">Arginine methyltransferase that can both catalyze the formation of omega-N monomethylarginine (MMA) and asymmetrical dimethylarginine (aDMA).</text>
</comment>
<dbReference type="GO" id="GO:0042054">
    <property type="term" value="F:histone methyltransferase activity"/>
    <property type="evidence" value="ECO:0000318"/>
    <property type="project" value="GO_Central"/>
</dbReference>
<dbReference type="PROSITE" id="PS51678">
    <property type="entry name" value="SAM_MT_PRMT"/>
    <property type="match status" value="1"/>
</dbReference>
<dbReference type="GO" id="GO:0006355">
    <property type="term" value="P:regulation of DNA-templated transcription"/>
    <property type="evidence" value="ECO:0000318"/>
    <property type="project" value="GO_Central"/>
</dbReference>
<dbReference type="PANTHER" id="PTHR11006:SF73">
    <property type="entry name" value="PROTEIN ARGININE N-METHYLTRANSFERASE 6"/>
    <property type="match status" value="1"/>
</dbReference>
<reference evidence="9" key="1">
    <citation type="journal article" date="2016" name="Nature">
        <title>The genome of the seagrass Zostera marina reveals angiosperm adaptation to the sea.</title>
        <authorList>
            <person name="Olsen J.L."/>
            <person name="Rouze P."/>
            <person name="Verhelst B."/>
            <person name="Lin Y.-C."/>
            <person name="Bayer T."/>
            <person name="Collen J."/>
            <person name="Dattolo E."/>
            <person name="De Paoli E."/>
            <person name="Dittami S."/>
            <person name="Maumus F."/>
            <person name="Michel G."/>
            <person name="Kersting A."/>
            <person name="Lauritano C."/>
            <person name="Lohaus R."/>
            <person name="Toepel M."/>
            <person name="Tonon T."/>
            <person name="Vanneste K."/>
            <person name="Amirebrahimi M."/>
            <person name="Brakel J."/>
            <person name="Bostroem C."/>
            <person name="Chovatia M."/>
            <person name="Grimwood J."/>
            <person name="Jenkins J.W."/>
            <person name="Jueterbock A."/>
            <person name="Mraz A."/>
            <person name="Stam W.T."/>
            <person name="Tice H."/>
            <person name="Bornberg-Bauer E."/>
            <person name="Green P.J."/>
            <person name="Pearson G.A."/>
            <person name="Procaccini G."/>
            <person name="Duarte C.M."/>
            <person name="Schmutz J."/>
            <person name="Reusch T.B.H."/>
            <person name="Van de Peer Y."/>
        </authorList>
    </citation>
    <scope>NUCLEOTIDE SEQUENCE [LARGE SCALE GENOMIC DNA]</scope>
    <source>
        <strain evidence="9">cv. Finnish</strain>
    </source>
</reference>
<protein>
    <recommendedName>
        <fullName evidence="7">Protein arginine N-methyltransferase domain-containing protein</fullName>
    </recommendedName>
</protein>
<feature type="compositionally biased region" description="Basic and acidic residues" evidence="6">
    <location>
        <begin position="51"/>
        <end position="66"/>
    </location>
</feature>
<dbReference type="EMBL" id="LFYR01000216">
    <property type="protein sequence ID" value="KMZ75088.1"/>
    <property type="molecule type" value="Genomic_DNA"/>
</dbReference>
<evidence type="ECO:0000256" key="5">
    <source>
        <dbReference type="PROSITE-ProRule" id="PRU01015"/>
    </source>
</evidence>
<evidence type="ECO:0000256" key="1">
    <source>
        <dbReference type="ARBA" id="ARBA00022603"/>
    </source>
</evidence>
<dbReference type="SUPFAM" id="SSF53335">
    <property type="entry name" value="S-adenosyl-L-methionine-dependent methyltransferases"/>
    <property type="match status" value="1"/>
</dbReference>
<dbReference type="CDD" id="cd02440">
    <property type="entry name" value="AdoMet_MTases"/>
    <property type="match status" value="1"/>
</dbReference>
<sequence>MNGGGQSPYDTKKPRQRRGRGRGGGVRGAKRELSGYSSTGVGDCYGLNQMESDREREESRDWSSPRASDFDKGYFQSYAHVGIHEEMIKDHVRTETYRKAIMSHRSSIAGKVVVDVGSGTGILSIFCAFAGAKRVYAVEASEMAVHAQEIVKANNLSGKVIVLHGRVEDVSINEKVDVIVSEWMGYMLLYESMLGSVITARNRWLKPGGLILPSHATLYMAPVTNSPRYCESIDFWRNVYGIDMSSIMPLARQCAFEEPSVETITGENVLTWPSVIKHVNCHTITIEELVSVTAKYKFSSMMRAPFHGFAFWFDVEFNGIKPYPANDQTQQSHEGSSVSKKRLKSDELVVLSTAPEDAPTHWQQTLVYFYEPIEVQQDQIIEGLVTLSQSKENARFLNIQLEYSSGGHSFVKQSILR</sequence>
<dbReference type="InterPro" id="IPR055135">
    <property type="entry name" value="PRMT_dom"/>
</dbReference>
<dbReference type="Pfam" id="PF22528">
    <property type="entry name" value="PRMT_C"/>
    <property type="match status" value="2"/>
</dbReference>
<feature type="region of interest" description="Disordered" evidence="6">
    <location>
        <begin position="1"/>
        <end position="66"/>
    </location>
</feature>
<accession>A0A0K9Q1D2</accession>
<feature type="domain" description="Protein arginine N-methyltransferase" evidence="7">
    <location>
        <begin position="215"/>
        <end position="319"/>
    </location>
</feature>
<evidence type="ECO:0000259" key="7">
    <source>
        <dbReference type="Pfam" id="PF22528"/>
    </source>
</evidence>
<gene>
    <name evidence="8" type="ORF">ZOSMA_11G01160</name>
</gene>
<dbReference type="Proteomes" id="UP000036987">
    <property type="component" value="Unassembled WGS sequence"/>
</dbReference>
<dbReference type="AlphaFoldDB" id="A0A0K9Q1D2"/>
<evidence type="ECO:0000313" key="9">
    <source>
        <dbReference type="Proteomes" id="UP000036987"/>
    </source>
</evidence>
<dbReference type="FunFam" id="2.70.160.11:FF:000008">
    <property type="entry name" value="Protein arginine N-methyltransferase 6"/>
    <property type="match status" value="1"/>
</dbReference>
<dbReference type="FunFam" id="3.40.50.150:FF:000016">
    <property type="entry name" value="Protein arginine N-methyltransferase 6"/>
    <property type="match status" value="1"/>
</dbReference>
<keyword evidence="2 5" id="KW-0808">Transferase</keyword>
<proteinExistence type="predicted"/>
<evidence type="ECO:0000256" key="3">
    <source>
        <dbReference type="ARBA" id="ARBA00022691"/>
    </source>
</evidence>
<feature type="domain" description="Protein arginine N-methyltransferase" evidence="7">
    <location>
        <begin position="346"/>
        <end position="405"/>
    </location>
</feature>
<dbReference type="OMA" id="CIHVDYT"/>
<dbReference type="Gene3D" id="3.40.50.150">
    <property type="entry name" value="Vaccinia Virus protein VP39"/>
    <property type="match status" value="1"/>
</dbReference>
<dbReference type="GO" id="GO:0006338">
    <property type="term" value="P:chromatin remodeling"/>
    <property type="evidence" value="ECO:0000318"/>
    <property type="project" value="GO_Central"/>
</dbReference>
<keyword evidence="9" id="KW-1185">Reference proteome</keyword>
<dbReference type="STRING" id="29655.A0A0K9Q1D2"/>
<evidence type="ECO:0000256" key="2">
    <source>
        <dbReference type="ARBA" id="ARBA00022679"/>
    </source>
</evidence>
<organism evidence="8 9">
    <name type="scientific">Zostera marina</name>
    <name type="common">Eelgrass</name>
    <dbReference type="NCBI Taxonomy" id="29655"/>
    <lineage>
        <taxon>Eukaryota</taxon>
        <taxon>Viridiplantae</taxon>
        <taxon>Streptophyta</taxon>
        <taxon>Embryophyta</taxon>
        <taxon>Tracheophyta</taxon>
        <taxon>Spermatophyta</taxon>
        <taxon>Magnoliopsida</taxon>
        <taxon>Liliopsida</taxon>
        <taxon>Zosteraceae</taxon>
        <taxon>Zostera</taxon>
    </lineage>
</organism>
<dbReference type="InterPro" id="IPR029063">
    <property type="entry name" value="SAM-dependent_MTases_sf"/>
</dbReference>